<evidence type="ECO:0000256" key="5">
    <source>
        <dbReference type="ARBA" id="ARBA00022777"/>
    </source>
</evidence>
<dbReference type="InterPro" id="IPR036097">
    <property type="entry name" value="HisK_dim/P_sf"/>
</dbReference>
<accession>S2D1N0</accession>
<dbReference type="RefSeq" id="WP_009035410.1">
    <property type="nucleotide sequence ID" value="NZ_ALWO02000047.1"/>
</dbReference>
<dbReference type="InterPro" id="IPR004358">
    <property type="entry name" value="Sig_transdc_His_kin-like_C"/>
</dbReference>
<keyword evidence="3" id="KW-0597">Phosphoprotein</keyword>
<proteinExistence type="predicted"/>
<comment type="caution">
    <text evidence="8">The sequence shown here is derived from an EMBL/GenBank/DDBJ whole genome shotgun (WGS) entry which is preliminary data.</text>
</comment>
<evidence type="ECO:0000256" key="3">
    <source>
        <dbReference type="ARBA" id="ARBA00022553"/>
    </source>
</evidence>
<dbReference type="SUPFAM" id="SSF55785">
    <property type="entry name" value="PYP-like sensor domain (PAS domain)"/>
    <property type="match status" value="1"/>
</dbReference>
<name>S2D1N0_INDAL</name>
<dbReference type="NCBIfam" id="TIGR00229">
    <property type="entry name" value="sensory_box"/>
    <property type="match status" value="1"/>
</dbReference>
<dbReference type="SUPFAM" id="SSF55874">
    <property type="entry name" value="ATPase domain of HSP90 chaperone/DNA topoisomerase II/histidine kinase"/>
    <property type="match status" value="1"/>
</dbReference>
<keyword evidence="6" id="KW-0472">Membrane</keyword>
<dbReference type="SMART" id="SM00388">
    <property type="entry name" value="HisKA"/>
    <property type="match status" value="1"/>
</dbReference>
<dbReference type="InterPro" id="IPR013783">
    <property type="entry name" value="Ig-like_fold"/>
</dbReference>
<dbReference type="SUPFAM" id="SSF47384">
    <property type="entry name" value="Homodimeric domain of signal transducing histidine kinase"/>
    <property type="match status" value="1"/>
</dbReference>
<feature type="domain" description="Histidine kinase" evidence="7">
    <location>
        <begin position="925"/>
        <end position="1141"/>
    </location>
</feature>
<gene>
    <name evidence="8" type="ORF">A33Q_3847</name>
</gene>
<dbReference type="eggNOG" id="COG5002">
    <property type="taxonomic scope" value="Bacteria"/>
</dbReference>
<evidence type="ECO:0000256" key="6">
    <source>
        <dbReference type="SAM" id="Phobius"/>
    </source>
</evidence>
<dbReference type="Proteomes" id="UP000006073">
    <property type="component" value="Unassembled WGS sequence"/>
</dbReference>
<evidence type="ECO:0000256" key="2">
    <source>
        <dbReference type="ARBA" id="ARBA00012438"/>
    </source>
</evidence>
<keyword evidence="9" id="KW-1185">Reference proteome</keyword>
<organism evidence="8 9">
    <name type="scientific">Indibacter alkaliphilus (strain CCUG 57479 / KCTC 22604 / LW1)</name>
    <dbReference type="NCBI Taxonomy" id="1189612"/>
    <lineage>
        <taxon>Bacteria</taxon>
        <taxon>Pseudomonadati</taxon>
        <taxon>Bacteroidota</taxon>
        <taxon>Cytophagia</taxon>
        <taxon>Cytophagales</taxon>
        <taxon>Cyclobacteriaceae</taxon>
    </lineage>
</organism>
<feature type="transmembrane region" description="Helical" evidence="6">
    <location>
        <begin position="732"/>
        <end position="757"/>
    </location>
</feature>
<dbReference type="Gene3D" id="3.30.450.20">
    <property type="entry name" value="PAS domain"/>
    <property type="match status" value="1"/>
</dbReference>
<dbReference type="InterPro" id="IPR003661">
    <property type="entry name" value="HisK_dim/P_dom"/>
</dbReference>
<dbReference type="PANTHER" id="PTHR43547:SF2">
    <property type="entry name" value="HYBRID SIGNAL TRANSDUCTION HISTIDINE KINASE C"/>
    <property type="match status" value="1"/>
</dbReference>
<dbReference type="SMART" id="SM00387">
    <property type="entry name" value="HATPase_c"/>
    <property type="match status" value="1"/>
</dbReference>
<dbReference type="InterPro" id="IPR000014">
    <property type="entry name" value="PAS"/>
</dbReference>
<dbReference type="FunFam" id="3.30.565.10:FF:000006">
    <property type="entry name" value="Sensor histidine kinase WalK"/>
    <property type="match status" value="1"/>
</dbReference>
<dbReference type="PROSITE" id="PS50109">
    <property type="entry name" value="HIS_KIN"/>
    <property type="match status" value="1"/>
</dbReference>
<dbReference type="InterPro" id="IPR005467">
    <property type="entry name" value="His_kinase_dom"/>
</dbReference>
<dbReference type="Pfam" id="PF13188">
    <property type="entry name" value="PAS_8"/>
    <property type="match status" value="1"/>
</dbReference>
<dbReference type="InterPro" id="IPR003594">
    <property type="entry name" value="HATPase_dom"/>
</dbReference>
<evidence type="ECO:0000313" key="8">
    <source>
        <dbReference type="EMBL" id="EOZ93257.1"/>
    </source>
</evidence>
<evidence type="ECO:0000313" key="9">
    <source>
        <dbReference type="Proteomes" id="UP000006073"/>
    </source>
</evidence>
<dbReference type="InterPro" id="IPR015943">
    <property type="entry name" value="WD40/YVTN_repeat-like_dom_sf"/>
</dbReference>
<dbReference type="CDD" id="cd00082">
    <property type="entry name" value="HisKA"/>
    <property type="match status" value="1"/>
</dbReference>
<dbReference type="Pfam" id="PF00512">
    <property type="entry name" value="HisKA"/>
    <property type="match status" value="1"/>
</dbReference>
<keyword evidence="6" id="KW-1133">Transmembrane helix</keyword>
<dbReference type="InterPro" id="IPR035965">
    <property type="entry name" value="PAS-like_dom_sf"/>
</dbReference>
<dbReference type="PRINTS" id="PR00344">
    <property type="entry name" value="BCTRLSENSOR"/>
</dbReference>
<dbReference type="GO" id="GO:0000155">
    <property type="term" value="F:phosphorelay sensor kinase activity"/>
    <property type="evidence" value="ECO:0007669"/>
    <property type="project" value="InterPro"/>
</dbReference>
<evidence type="ECO:0000259" key="7">
    <source>
        <dbReference type="PROSITE" id="PS50109"/>
    </source>
</evidence>
<dbReference type="Gene3D" id="3.30.565.10">
    <property type="entry name" value="Histidine kinase-like ATPase, C-terminal domain"/>
    <property type="match status" value="1"/>
</dbReference>
<sequence length="1142" mass="129831">MRKSLFLFIAFLFFHTGYAQVFQFNRLIKGLDLPSDNVFDMVQDDEGKMWFNTGAGVFYSDGFSTYGLPDYIVDSLSDKIGLLKDGEGKIWIYNQTGPLKAYFLEGSEWVEVNFPKSIQDLASPLHVQLFVKGKAKQKAIILQSEGLLAFQKDDTWDTKQIPYSELGLFQSVFPLEEGHLLLFRNGSLLLKDGELSDFHFKGLELPAPVSHIAFNDHDERFYFLGKDFLASGLAYDQADQFHHTGFVRNIYSLLDYSGLQIIEGDIYYHYNSHLHHLNPESGGMLVIDAFDELKSYNIYHALVDRENILWIGSHRGVLNIKSLRFQNFKSGLLLDDEVTALLEFEEGKFILGFNNGIQILQGKQSQVVIEDQNLRGQPRNRITNFSKDRNGIIWFSSNLEGLGRFEPQSRTIEYAPSPLDKFVTAVAAIGDSLFVVSRDRVYLSSIHASVKEHFNNDITRFFTAKLEQEEVFFRKVDKLKDGRMVFMQGSNSALKNGIIEFEDMVSVVGFDFLDMKDSVLYGTETGLRIWKNNSFKLWEVNGQVIQRPVYALLKDSKGNIWAGTDKGVYKYDGQTIRNLDEKSGLSGSEINRGAFKEGSDGRIYIGTQRGLSIYDPEEDKRWNFQPKVKMGGISFLNAPEQNFDLRKIPFEQNSIKIDFDAVTFLQVDDLVLKYKLEGYHEGWMELVNPRDNSLIFNNLPAGDYQLFLRAGLRGLDFSEVVLSEKFTIRKPLYLQTWFVILVLLVFLGIGFLFSVFLSQLKRHGALKQKIDQKTEEAKVSDDQFRNVWKSSQDGLVLSVEGGKVMFANPAMAQLAGVDLQTIKDPTVSDLFTDPDYYFDKRGMMLEKIKENPGTPVKFDLKMPFKAGVKDVEFYITKLSAPIEGKAVFLSVFRDITDKKKYEKSLEIAKEKAEESSRLKSSFLSNMSHEIRTPLNGILGTAENIIMERQEDAALISQLEIIHESGERLLQTINSILDLSKIEANKMEVLYRETNLNDFLSKLLVPLKPLALKKGLLIRAKYETKPFIAATDQRYFEMIVNNLVGNAIKYSEKGVITITLKSESDKIYLEVKDEGVGINEEFLGKLFEPFEQESRGYGRSFEGTGLGLVITKNLVQLMKGEIKVKSKKGQGTSVIVFLPVDPN</sequence>
<keyword evidence="6" id="KW-0812">Transmembrane</keyword>
<dbReference type="Gene3D" id="1.10.287.130">
    <property type="match status" value="1"/>
</dbReference>
<dbReference type="Gene3D" id="2.60.40.10">
    <property type="entry name" value="Immunoglobulins"/>
    <property type="match status" value="1"/>
</dbReference>
<dbReference type="EMBL" id="ALWO02000047">
    <property type="protein sequence ID" value="EOZ93257.1"/>
    <property type="molecule type" value="Genomic_DNA"/>
</dbReference>
<dbReference type="InterPro" id="IPR036890">
    <property type="entry name" value="HATPase_C_sf"/>
</dbReference>
<dbReference type="STRING" id="1189612.A33Q_3847"/>
<dbReference type="OrthoDB" id="9806995at2"/>
<evidence type="ECO:0000256" key="1">
    <source>
        <dbReference type="ARBA" id="ARBA00000085"/>
    </source>
</evidence>
<dbReference type="InterPro" id="IPR011110">
    <property type="entry name" value="Reg_prop"/>
</dbReference>
<reference evidence="8 9" key="1">
    <citation type="journal article" date="2013" name="Genome Announc.">
        <title>Draft Genome Sequence of Indibacter alkaliphilus Strain LW1T, Isolated from Lonar Lake, a Haloalkaline Lake in the Buldana District of Maharashtra, India.</title>
        <authorList>
            <person name="Singh A."/>
            <person name="Kumar Jangir P."/>
            <person name="Sharma R."/>
            <person name="Singh A."/>
            <person name="Kumar Pinnaka A."/>
            <person name="Shivaji S."/>
        </authorList>
    </citation>
    <scope>NUCLEOTIDE SEQUENCE [LARGE SCALE GENOMIC DNA]</scope>
    <source>
        <strain evidence="9">CCUG 57479 / KCTC 22604 / LW1</strain>
    </source>
</reference>
<keyword evidence="5 8" id="KW-0418">Kinase</keyword>
<dbReference type="EC" id="2.7.13.3" evidence="2"/>
<keyword evidence="4" id="KW-0808">Transferase</keyword>
<dbReference type="PANTHER" id="PTHR43547">
    <property type="entry name" value="TWO-COMPONENT HISTIDINE KINASE"/>
    <property type="match status" value="1"/>
</dbReference>
<evidence type="ECO:0000256" key="4">
    <source>
        <dbReference type="ARBA" id="ARBA00022679"/>
    </source>
</evidence>
<protein>
    <recommendedName>
        <fullName evidence="2">histidine kinase</fullName>
        <ecNumber evidence="2">2.7.13.3</ecNumber>
    </recommendedName>
</protein>
<dbReference type="SUPFAM" id="SSF63829">
    <property type="entry name" value="Calcium-dependent phosphotriesterase"/>
    <property type="match status" value="2"/>
</dbReference>
<dbReference type="Gene3D" id="2.130.10.10">
    <property type="entry name" value="YVTN repeat-like/Quinoprotein amine dehydrogenase"/>
    <property type="match status" value="3"/>
</dbReference>
<dbReference type="eggNOG" id="COG3292">
    <property type="taxonomic scope" value="Bacteria"/>
</dbReference>
<dbReference type="AlphaFoldDB" id="S2D1N0"/>
<dbReference type="Pfam" id="PF02518">
    <property type="entry name" value="HATPase_c"/>
    <property type="match status" value="1"/>
</dbReference>
<comment type="catalytic activity">
    <reaction evidence="1">
        <text>ATP + protein L-histidine = ADP + protein N-phospho-L-histidine.</text>
        <dbReference type="EC" id="2.7.13.3"/>
    </reaction>
</comment>
<dbReference type="Pfam" id="PF07494">
    <property type="entry name" value="Reg_prop"/>
    <property type="match status" value="1"/>
</dbReference>